<dbReference type="EMBL" id="JAHXDN010000004">
    <property type="protein sequence ID" value="MBW4709070.1"/>
    <property type="molecule type" value="Genomic_DNA"/>
</dbReference>
<accession>A0A9X1FVY4</accession>
<keyword evidence="1" id="KW-0732">Signal</keyword>
<dbReference type="Proteomes" id="UP001138661">
    <property type="component" value="Unassembled WGS sequence"/>
</dbReference>
<gene>
    <name evidence="3" type="ORF">KX928_14865</name>
</gene>
<feature type="domain" description="SnoaL-like" evidence="2">
    <location>
        <begin position="24"/>
        <end position="141"/>
    </location>
</feature>
<feature type="signal peptide" evidence="1">
    <location>
        <begin position="1"/>
        <end position="18"/>
    </location>
</feature>
<keyword evidence="4" id="KW-1185">Reference proteome</keyword>
<evidence type="ECO:0000256" key="1">
    <source>
        <dbReference type="SAM" id="SignalP"/>
    </source>
</evidence>
<evidence type="ECO:0000313" key="3">
    <source>
        <dbReference type="EMBL" id="MBW4709070.1"/>
    </source>
</evidence>
<proteinExistence type="predicted"/>
<name>A0A9X1FVY4_9RHOB</name>
<evidence type="ECO:0000259" key="2">
    <source>
        <dbReference type="Pfam" id="PF13577"/>
    </source>
</evidence>
<dbReference type="AlphaFoldDB" id="A0A9X1FVY4"/>
<dbReference type="RefSeq" id="WP_219504225.1">
    <property type="nucleotide sequence ID" value="NZ_JAHXDN010000004.1"/>
</dbReference>
<dbReference type="Pfam" id="PF13577">
    <property type="entry name" value="SnoaL_4"/>
    <property type="match status" value="1"/>
</dbReference>
<comment type="caution">
    <text evidence="3">The sequence shown here is derived from an EMBL/GenBank/DDBJ whole genome shotgun (WGS) entry which is preliminary data.</text>
</comment>
<reference evidence="3" key="1">
    <citation type="submission" date="2021-07" db="EMBL/GenBank/DDBJ databases">
        <title>Roseobacter insulae sp. nov., isolated from a tidal flat.</title>
        <authorList>
            <person name="Park S."/>
            <person name="Yoon J.-H."/>
        </authorList>
    </citation>
    <scope>NUCLEOTIDE SEQUENCE</scope>
    <source>
        <strain evidence="3">YSTF-M11</strain>
    </source>
</reference>
<organism evidence="3 4">
    <name type="scientific">Roseobacter insulae</name>
    <dbReference type="NCBI Taxonomy" id="2859783"/>
    <lineage>
        <taxon>Bacteria</taxon>
        <taxon>Pseudomonadati</taxon>
        <taxon>Pseudomonadota</taxon>
        <taxon>Alphaproteobacteria</taxon>
        <taxon>Rhodobacterales</taxon>
        <taxon>Roseobacteraceae</taxon>
        <taxon>Roseobacter</taxon>
    </lineage>
</organism>
<sequence>MKNLLLPILFLLPVSAIADGEGMIRQTIEGIAVAADAQDWDRLDVKFADHVILNQLSLATREGARLDEQSVVDTWADLLPRFDSTHHDISGIEVLGVTSVIAKATATYNATYKLDGQVWQQRGRLDYILKNTDQGWRVTALNTTPEWENRPLSELLSPQVH</sequence>
<evidence type="ECO:0000313" key="4">
    <source>
        <dbReference type="Proteomes" id="UP001138661"/>
    </source>
</evidence>
<dbReference type="InterPro" id="IPR037401">
    <property type="entry name" value="SnoaL-like"/>
</dbReference>
<protein>
    <submittedName>
        <fullName evidence="3">Nuclear transport factor 2 family protein</fullName>
    </submittedName>
</protein>
<feature type="chain" id="PRO_5040767438" evidence="1">
    <location>
        <begin position="19"/>
        <end position="161"/>
    </location>
</feature>